<dbReference type="Proteomes" id="UP000076167">
    <property type="component" value="Unassembled WGS sequence"/>
</dbReference>
<dbReference type="EMBL" id="LPXL01000056">
    <property type="protein sequence ID" value="KZC97203.1"/>
    <property type="molecule type" value="Genomic_DNA"/>
</dbReference>
<accession>A0ABR5XWM2</accession>
<proteinExistence type="predicted"/>
<dbReference type="RefSeq" id="WP_063092983.1">
    <property type="nucleotide sequence ID" value="NZ_JAINWB010000003.1"/>
</dbReference>
<reference evidence="1 2" key="1">
    <citation type="submission" date="2015-12" db="EMBL/GenBank/DDBJ databases">
        <title>Genome sequence of Thalassospira xiamenensis MCCC 1A03005.</title>
        <authorList>
            <person name="Lu L."/>
            <person name="Lai Q."/>
            <person name="Shao Z."/>
            <person name="Qian P."/>
        </authorList>
    </citation>
    <scope>NUCLEOTIDE SEQUENCE [LARGE SCALE GENOMIC DNA]</scope>
    <source>
        <strain evidence="1 2">MCCC 1A03005</strain>
    </source>
</reference>
<comment type="caution">
    <text evidence="1">The sequence shown here is derived from an EMBL/GenBank/DDBJ whole genome shotgun (WGS) entry which is preliminary data.</text>
</comment>
<keyword evidence="2" id="KW-1185">Reference proteome</keyword>
<protein>
    <submittedName>
        <fullName evidence="1">Uncharacterized protein</fullName>
    </submittedName>
</protein>
<name>A0ABR5XWM2_9PROT</name>
<sequence length="81" mass="8592">MSNPVKNDPYQELIDAARGLLIDLLARAPQEALAGMTPEAVLTALCNLSPADAEKAINDQPEGAASVRLAQAIRRAERAKP</sequence>
<organism evidence="1 2">
    <name type="scientific">Thalassospira xiamenensis</name>
    <dbReference type="NCBI Taxonomy" id="220697"/>
    <lineage>
        <taxon>Bacteria</taxon>
        <taxon>Pseudomonadati</taxon>
        <taxon>Pseudomonadota</taxon>
        <taxon>Alphaproteobacteria</taxon>
        <taxon>Rhodospirillales</taxon>
        <taxon>Thalassospiraceae</taxon>
        <taxon>Thalassospira</taxon>
    </lineage>
</organism>
<evidence type="ECO:0000313" key="1">
    <source>
        <dbReference type="EMBL" id="KZC97203.1"/>
    </source>
</evidence>
<gene>
    <name evidence="1" type="ORF">AUP40_04500</name>
</gene>
<evidence type="ECO:0000313" key="2">
    <source>
        <dbReference type="Proteomes" id="UP000076167"/>
    </source>
</evidence>